<reference evidence="1 2" key="1">
    <citation type="submission" date="2021-06" db="EMBL/GenBank/DDBJ databases">
        <authorList>
            <person name="Palmer J.M."/>
        </authorList>
    </citation>
    <scope>NUCLEOTIDE SEQUENCE [LARGE SCALE GENOMIC DNA]</scope>
    <source>
        <strain evidence="2">if_2019</strain>
        <tissue evidence="1">Muscle</tissue>
    </source>
</reference>
<comment type="caution">
    <text evidence="1">The sequence shown here is derived from an EMBL/GenBank/DDBJ whole genome shotgun (WGS) entry which is preliminary data.</text>
</comment>
<proteinExistence type="predicted"/>
<protein>
    <submittedName>
        <fullName evidence="1">Uncharacterized protein</fullName>
    </submittedName>
</protein>
<evidence type="ECO:0000313" key="1">
    <source>
        <dbReference type="EMBL" id="MEQ2243691.1"/>
    </source>
</evidence>
<name>A0ABV0UF55_9TELE</name>
<evidence type="ECO:0000313" key="2">
    <source>
        <dbReference type="Proteomes" id="UP001482620"/>
    </source>
</evidence>
<gene>
    <name evidence="1" type="ORF">ILYODFUR_009453</name>
</gene>
<dbReference type="EMBL" id="JAHRIQ010070172">
    <property type="protein sequence ID" value="MEQ2243691.1"/>
    <property type="molecule type" value="Genomic_DNA"/>
</dbReference>
<organism evidence="1 2">
    <name type="scientific">Ilyodon furcidens</name>
    <name type="common">goldbreast splitfin</name>
    <dbReference type="NCBI Taxonomy" id="33524"/>
    <lineage>
        <taxon>Eukaryota</taxon>
        <taxon>Metazoa</taxon>
        <taxon>Chordata</taxon>
        <taxon>Craniata</taxon>
        <taxon>Vertebrata</taxon>
        <taxon>Euteleostomi</taxon>
        <taxon>Actinopterygii</taxon>
        <taxon>Neopterygii</taxon>
        <taxon>Teleostei</taxon>
        <taxon>Neoteleostei</taxon>
        <taxon>Acanthomorphata</taxon>
        <taxon>Ovalentaria</taxon>
        <taxon>Atherinomorphae</taxon>
        <taxon>Cyprinodontiformes</taxon>
        <taxon>Goodeidae</taxon>
        <taxon>Ilyodon</taxon>
    </lineage>
</organism>
<sequence length="101" mass="11553">MYQSGGEYQTFHTIIPWHSRLSSITRVNSGQQCRSENWIKLVSEPAKYQAATLKKLLEGPVRTGLAKISRNLVEERVMVWWNHTGNFAHKTSLSQKNTTPP</sequence>
<keyword evidence="2" id="KW-1185">Reference proteome</keyword>
<dbReference type="Proteomes" id="UP001482620">
    <property type="component" value="Unassembled WGS sequence"/>
</dbReference>
<accession>A0ABV0UF55</accession>